<evidence type="ECO:0000313" key="2">
    <source>
        <dbReference type="Proteomes" id="UP000036202"/>
    </source>
</evidence>
<dbReference type="PATRIC" id="fig|135735.6.peg.1534"/>
<dbReference type="EMBL" id="CP011974">
    <property type="protein sequence ID" value="AKO91965.1"/>
    <property type="molecule type" value="Genomic_DNA"/>
</dbReference>
<name>A0A0H4KEB9_9BACI</name>
<organism evidence="1 2">
    <name type="scientific">Priestia filamentosa</name>
    <dbReference type="NCBI Taxonomy" id="1402861"/>
    <lineage>
        <taxon>Bacteria</taxon>
        <taxon>Bacillati</taxon>
        <taxon>Bacillota</taxon>
        <taxon>Bacilli</taxon>
        <taxon>Bacillales</taxon>
        <taxon>Bacillaceae</taxon>
        <taxon>Priestia</taxon>
    </lineage>
</organism>
<protein>
    <submittedName>
        <fullName evidence="1">Uncharacterized protein</fullName>
    </submittedName>
</protein>
<dbReference type="KEGG" id="beo:BEH_07550"/>
<reference evidence="1 2" key="1">
    <citation type="journal article" date="2015" name="PLoS ONE">
        <title>Genome Sequence of Bacillus endophyticus and Analysis of Its Companion Mechanism in the Ketogulonigenium vulgare-Bacillus Strain Consortium.</title>
        <authorList>
            <person name="Jia N."/>
            <person name="Du J."/>
            <person name="Ding M.Z."/>
            <person name="Gao F."/>
            <person name="Yuan Y.J."/>
        </authorList>
    </citation>
    <scope>NUCLEOTIDE SEQUENCE [LARGE SCALE GENOMIC DNA]</scope>
    <source>
        <strain evidence="1 2">Hbe603</strain>
    </source>
</reference>
<proteinExistence type="predicted"/>
<reference evidence="2" key="2">
    <citation type="submission" date="2015-06" db="EMBL/GenBank/DDBJ databases">
        <title>Genome Sequence of Bacillus endophyticus and Analysis of its Companion Mechanism in the Ketogulonigenium vulgare-Bacillus strain Consortium.</title>
        <authorList>
            <person name="Jia N."/>
            <person name="Du J."/>
            <person name="Ding M.-Z."/>
            <person name="Gao F."/>
            <person name="Yuan Y.-J."/>
        </authorList>
    </citation>
    <scope>NUCLEOTIDE SEQUENCE [LARGE SCALE GENOMIC DNA]</scope>
    <source>
        <strain evidence="2">Hbe603</strain>
    </source>
</reference>
<sequence>MVKDYKINLVLEMRLLNMVRDFKIGDKIIRKRDGKLFTYIGTDDSDDDNYGHVKEMLVPVYLPDFEKVEDKQ</sequence>
<accession>A0A0H4KEB9</accession>
<keyword evidence="2" id="KW-1185">Reference proteome</keyword>
<dbReference type="Proteomes" id="UP000036202">
    <property type="component" value="Chromosome"/>
</dbReference>
<dbReference type="AlphaFoldDB" id="A0A0H4KEB9"/>
<evidence type="ECO:0000313" key="1">
    <source>
        <dbReference type="EMBL" id="AKO91965.1"/>
    </source>
</evidence>
<gene>
    <name evidence="1" type="ORF">BEH_07550</name>
</gene>